<dbReference type="AlphaFoldDB" id="A0A0R3K1G1"/>
<dbReference type="PATRIC" id="fig|908809.3.peg.702"/>
<dbReference type="InterPro" id="IPR024209">
    <property type="entry name" value="CDIF630_02480-like"/>
</dbReference>
<evidence type="ECO:0008006" key="3">
    <source>
        <dbReference type="Google" id="ProtNLM"/>
    </source>
</evidence>
<evidence type="ECO:0000313" key="1">
    <source>
        <dbReference type="EMBL" id="KRQ87358.1"/>
    </source>
</evidence>
<accession>A0A0R3K1G1</accession>
<protein>
    <recommendedName>
        <fullName evidence="3">DUF3787 domain-containing protein</fullName>
    </recommendedName>
</protein>
<dbReference type="Pfam" id="PF12655">
    <property type="entry name" value="CDIF630_02480-like"/>
    <property type="match status" value="1"/>
</dbReference>
<dbReference type="RefSeq" id="WP_083490319.1">
    <property type="nucleotide sequence ID" value="NZ_LKHP01000003.1"/>
</dbReference>
<dbReference type="Proteomes" id="UP000052015">
    <property type="component" value="Unassembled WGS sequence"/>
</dbReference>
<keyword evidence="2" id="KW-1185">Reference proteome</keyword>
<dbReference type="OrthoDB" id="1708132at2"/>
<organism evidence="1 2">
    <name type="scientific">Caloramator mitchellensis</name>
    <dbReference type="NCBI Taxonomy" id="908809"/>
    <lineage>
        <taxon>Bacteria</taxon>
        <taxon>Bacillati</taxon>
        <taxon>Bacillota</taxon>
        <taxon>Clostridia</taxon>
        <taxon>Eubacteriales</taxon>
        <taxon>Clostridiaceae</taxon>
        <taxon>Caloramator</taxon>
    </lineage>
</organism>
<name>A0A0R3K1G1_CALMK</name>
<sequence>MWKDKLKGFFKRPAVEKHETAAWANIKGTKPESNVPFPDIIDVENAKEYVEENKK</sequence>
<comment type="caution">
    <text evidence="1">The sequence shown here is derived from an EMBL/GenBank/DDBJ whole genome shotgun (WGS) entry which is preliminary data.</text>
</comment>
<proteinExistence type="predicted"/>
<evidence type="ECO:0000313" key="2">
    <source>
        <dbReference type="Proteomes" id="UP000052015"/>
    </source>
</evidence>
<gene>
    <name evidence="1" type="ORF">ABG79_00696</name>
</gene>
<reference evidence="1 2" key="1">
    <citation type="submission" date="2015-09" db="EMBL/GenBank/DDBJ databases">
        <title>Draft genome sequence of a Caloramator mitchellensis, a moderate thermophile from the Great Artesian Basin of Australia.</title>
        <authorList>
            <person name="Patel B.K."/>
        </authorList>
    </citation>
    <scope>NUCLEOTIDE SEQUENCE [LARGE SCALE GENOMIC DNA]</scope>
    <source>
        <strain evidence="1 2">VF08</strain>
    </source>
</reference>
<dbReference type="EMBL" id="LKHP01000003">
    <property type="protein sequence ID" value="KRQ87358.1"/>
    <property type="molecule type" value="Genomic_DNA"/>
</dbReference>